<feature type="domain" description="Nudix hydrolase" evidence="7">
    <location>
        <begin position="30"/>
        <end position="163"/>
    </location>
</feature>
<evidence type="ECO:0000313" key="9">
    <source>
        <dbReference type="Proteomes" id="UP000001935"/>
    </source>
</evidence>
<dbReference type="PANTHER" id="PTHR12992:SF11">
    <property type="entry name" value="MITOCHONDRIAL COENZYME A DIPHOSPHATASE NUDT8"/>
    <property type="match status" value="1"/>
</dbReference>
<evidence type="ECO:0000256" key="5">
    <source>
        <dbReference type="ARBA" id="ARBA00022842"/>
    </source>
</evidence>
<dbReference type="OrthoDB" id="9802805at2"/>
<dbReference type="Gene3D" id="3.90.79.10">
    <property type="entry name" value="Nucleoside Triphosphate Pyrophosphohydrolase"/>
    <property type="match status" value="1"/>
</dbReference>
<comment type="cofactor">
    <cofactor evidence="2">
        <name>Mg(2+)</name>
        <dbReference type="ChEBI" id="CHEBI:18420"/>
    </cofactor>
</comment>
<dbReference type="EMBL" id="CP000251">
    <property type="protein sequence ID" value="ABC83876.1"/>
    <property type="molecule type" value="Genomic_DNA"/>
</dbReference>
<evidence type="ECO:0000256" key="1">
    <source>
        <dbReference type="ARBA" id="ARBA00001936"/>
    </source>
</evidence>
<keyword evidence="4 8" id="KW-0378">Hydrolase</keyword>
<dbReference type="PROSITE" id="PS00893">
    <property type="entry name" value="NUDIX_BOX"/>
    <property type="match status" value="1"/>
</dbReference>
<reference evidence="8 9" key="1">
    <citation type="submission" date="2006-01" db="EMBL/GenBank/DDBJ databases">
        <title>Complete sequence of Anaeromyxobacter dehalogenans 2CP-C.</title>
        <authorList>
            <consortium name="US DOE Joint Genome Institute"/>
            <person name="Copeland A."/>
            <person name="Lucas S."/>
            <person name="Lapidus A."/>
            <person name="Barry K."/>
            <person name="Detter J.C."/>
            <person name="Glavina T."/>
            <person name="Hammon N."/>
            <person name="Israni S."/>
            <person name="Pitluck S."/>
            <person name="Brettin T."/>
            <person name="Bruce D."/>
            <person name="Han C."/>
            <person name="Tapia R."/>
            <person name="Gilna P."/>
            <person name="Kiss H."/>
            <person name="Schmutz J."/>
            <person name="Larimer F."/>
            <person name="Land M."/>
            <person name="Kyrpides N."/>
            <person name="Anderson I."/>
            <person name="Sanford R.A."/>
            <person name="Ritalahti K.M."/>
            <person name="Thomas H.S."/>
            <person name="Kirby J.R."/>
            <person name="Zhulin I.B."/>
            <person name="Loeffler F.E."/>
            <person name="Richardson P."/>
        </authorList>
    </citation>
    <scope>NUCLEOTIDE SEQUENCE [LARGE SCALE GENOMIC DNA]</scope>
    <source>
        <strain evidence="8 9">2CP-C</strain>
    </source>
</reference>
<dbReference type="InterPro" id="IPR020084">
    <property type="entry name" value="NUDIX_hydrolase_CS"/>
</dbReference>
<dbReference type="InterPro" id="IPR000086">
    <property type="entry name" value="NUDIX_hydrolase_dom"/>
</dbReference>
<name>Q2IH16_ANADE</name>
<dbReference type="CDD" id="cd03426">
    <property type="entry name" value="NUDIX_CoAse_Nudt7"/>
    <property type="match status" value="1"/>
</dbReference>
<dbReference type="InterPro" id="IPR015797">
    <property type="entry name" value="NUDIX_hydrolase-like_dom_sf"/>
</dbReference>
<keyword evidence="3" id="KW-0479">Metal-binding</keyword>
<evidence type="ECO:0000256" key="3">
    <source>
        <dbReference type="ARBA" id="ARBA00022723"/>
    </source>
</evidence>
<evidence type="ECO:0000256" key="4">
    <source>
        <dbReference type="ARBA" id="ARBA00022801"/>
    </source>
</evidence>
<dbReference type="AlphaFoldDB" id="Q2IH16"/>
<evidence type="ECO:0000256" key="2">
    <source>
        <dbReference type="ARBA" id="ARBA00001946"/>
    </source>
</evidence>
<organism evidence="8 9">
    <name type="scientific">Anaeromyxobacter dehalogenans (strain 2CP-C)</name>
    <dbReference type="NCBI Taxonomy" id="290397"/>
    <lineage>
        <taxon>Bacteria</taxon>
        <taxon>Pseudomonadati</taxon>
        <taxon>Myxococcota</taxon>
        <taxon>Myxococcia</taxon>
        <taxon>Myxococcales</taxon>
        <taxon>Cystobacterineae</taxon>
        <taxon>Anaeromyxobacteraceae</taxon>
        <taxon>Anaeromyxobacter</taxon>
    </lineage>
</organism>
<dbReference type="RefSeq" id="WP_011423158.1">
    <property type="nucleotide sequence ID" value="NC_007760.1"/>
</dbReference>
<evidence type="ECO:0000256" key="6">
    <source>
        <dbReference type="ARBA" id="ARBA00023211"/>
    </source>
</evidence>
<dbReference type="PANTHER" id="PTHR12992">
    <property type="entry name" value="NUDIX HYDROLASE"/>
    <property type="match status" value="1"/>
</dbReference>
<dbReference type="SUPFAM" id="SSF55811">
    <property type="entry name" value="Nudix"/>
    <property type="match status" value="1"/>
</dbReference>
<proteinExistence type="predicted"/>
<dbReference type="eggNOG" id="COG0494">
    <property type="taxonomic scope" value="Bacteria"/>
</dbReference>
<dbReference type="Proteomes" id="UP000001935">
    <property type="component" value="Chromosome"/>
</dbReference>
<dbReference type="HOGENOM" id="CLU_040940_5_3_7"/>
<dbReference type="GO" id="GO:0046872">
    <property type="term" value="F:metal ion binding"/>
    <property type="evidence" value="ECO:0007669"/>
    <property type="project" value="UniProtKB-KW"/>
</dbReference>
<sequence>MRAPGFDEATERVRRALGARPRRSLAVPGFRPAAVLVALLDRPGGPSILFTRRSQALNHHRGEISFPGGRLEPGEDAPAAALREAHEEVGLAPAASEVLGLLDDLPSVAGYVVTPVAAAVRAPPAAFTAAADEVDEHFELPLAQLLDPALRRASLWDPAGLPERLAAVVARAAVPFEDVDPGTGHWRVWSFHADEARVVWGLTARILADLLDRAFAGRG</sequence>
<dbReference type="InterPro" id="IPR045121">
    <property type="entry name" value="CoAse"/>
</dbReference>
<protein>
    <submittedName>
        <fullName evidence="8">NUDIX hydrolase</fullName>
    </submittedName>
</protein>
<dbReference type="Pfam" id="PF00293">
    <property type="entry name" value="NUDIX"/>
    <property type="match status" value="1"/>
</dbReference>
<dbReference type="KEGG" id="ade:Adeh_4112"/>
<evidence type="ECO:0000259" key="7">
    <source>
        <dbReference type="PROSITE" id="PS51462"/>
    </source>
</evidence>
<dbReference type="GO" id="GO:0010945">
    <property type="term" value="F:coenzyme A diphosphatase activity"/>
    <property type="evidence" value="ECO:0007669"/>
    <property type="project" value="InterPro"/>
</dbReference>
<accession>Q2IH16</accession>
<comment type="cofactor">
    <cofactor evidence="1">
        <name>Mn(2+)</name>
        <dbReference type="ChEBI" id="CHEBI:29035"/>
    </cofactor>
</comment>
<keyword evidence="6" id="KW-0464">Manganese</keyword>
<dbReference type="PROSITE" id="PS51462">
    <property type="entry name" value="NUDIX"/>
    <property type="match status" value="1"/>
</dbReference>
<gene>
    <name evidence="8" type="ordered locus">Adeh_4112</name>
</gene>
<keyword evidence="5" id="KW-0460">Magnesium</keyword>
<evidence type="ECO:0000313" key="8">
    <source>
        <dbReference type="EMBL" id="ABC83876.1"/>
    </source>
</evidence>
<dbReference type="STRING" id="290397.Adeh_4112"/>